<sequence length="547" mass="62473">MLRIAPFFSKILWQIILITAVLSWRLLLELNLSGRGWNEVDVLPLAKQYADPAWIPQDWYLNQAAGYRLLFNNLAGWLIVNFGFLATSIIGRLICYCLVATGLVLIGQKLKLSLPFLILATICCTYLGYGQGAIAGEWFVGGLEAKAFAYGLILIAVAFMLRRRYLVMTLFLGLATSFHVLVGGWAFLTTLGWLCFRPSTRLSKLKEIGFLLLLIYCVTSVFAIPAVAQHLLESESTSASTASISFSPSFIYVFLRLAHHLNPLSWDIFSWIKLIIYLLLLRRSMMLLHSQKDQQEMTRVNVIRLELGEFALISLIPFLGGLAIALFDRQGNWLQYYPFRFGDVMLPIIACLLTACTLESYLSKSKKSLKRLVNRILIVILLIQTAIFIYQAVSLQQFPTVQQDVNPQWKAMSNWIREHTPKDAVIVSHPIELVNFSWLTERGTIAKVKLFPQTDQKILEYYQRIDDLSGSSSLEKYITQNKLNKRELMKFISDGFENLSTDQAKALMNKYQSQYFLTTLKQHLDLEVAYRYDPYILYHQSSSSDRG</sequence>
<dbReference type="Pfam" id="PF20604">
    <property type="entry name" value="DUF6798"/>
    <property type="match status" value="1"/>
</dbReference>
<feature type="transmembrane region" description="Helical" evidence="1">
    <location>
        <begin position="302"/>
        <end position="324"/>
    </location>
</feature>
<evidence type="ECO:0000256" key="1">
    <source>
        <dbReference type="SAM" id="Phobius"/>
    </source>
</evidence>
<dbReference type="InterPro" id="IPR046477">
    <property type="entry name" value="DUF6798"/>
</dbReference>
<evidence type="ECO:0000313" key="3">
    <source>
        <dbReference type="EMBL" id="AFZ36686.1"/>
    </source>
</evidence>
<dbReference type="OrthoDB" id="476064at2"/>
<feature type="transmembrane region" description="Helical" evidence="1">
    <location>
        <begin position="208"/>
        <end position="227"/>
    </location>
</feature>
<keyword evidence="4" id="KW-1185">Reference proteome</keyword>
<keyword evidence="1" id="KW-0812">Transmembrane</keyword>
<protein>
    <recommendedName>
        <fullName evidence="2">DUF6798 domain-containing protein</fullName>
    </recommendedName>
</protein>
<dbReference type="EMBL" id="CP003653">
    <property type="protein sequence ID" value="AFZ36686.1"/>
    <property type="molecule type" value="Genomic_DNA"/>
</dbReference>
<dbReference type="KEGG" id="scs:Sta7437_3178"/>
<keyword evidence="1" id="KW-0472">Membrane</keyword>
<feature type="domain" description="DUF6798" evidence="2">
    <location>
        <begin position="408"/>
        <end position="468"/>
    </location>
</feature>
<feature type="transmembrane region" description="Helical" evidence="1">
    <location>
        <begin position="77"/>
        <end position="105"/>
    </location>
</feature>
<feature type="transmembrane region" description="Helical" evidence="1">
    <location>
        <begin position="7"/>
        <end position="27"/>
    </location>
</feature>
<dbReference type="HOGENOM" id="CLU_488175_0_0_3"/>
<evidence type="ECO:0000313" key="4">
    <source>
        <dbReference type="Proteomes" id="UP000010473"/>
    </source>
</evidence>
<feature type="transmembrane region" description="Helical" evidence="1">
    <location>
        <begin position="112"/>
        <end position="132"/>
    </location>
</feature>
<organism evidence="3 4">
    <name type="scientific">Stanieria cyanosphaera (strain ATCC 29371 / PCC 7437)</name>
    <dbReference type="NCBI Taxonomy" id="111780"/>
    <lineage>
        <taxon>Bacteria</taxon>
        <taxon>Bacillati</taxon>
        <taxon>Cyanobacteriota</taxon>
        <taxon>Cyanophyceae</taxon>
        <taxon>Pleurocapsales</taxon>
        <taxon>Dermocarpellaceae</taxon>
        <taxon>Stanieria</taxon>
    </lineage>
</organism>
<evidence type="ECO:0000259" key="2">
    <source>
        <dbReference type="Pfam" id="PF20604"/>
    </source>
</evidence>
<dbReference type="RefSeq" id="WP_015194348.1">
    <property type="nucleotide sequence ID" value="NC_019748.1"/>
</dbReference>
<proteinExistence type="predicted"/>
<feature type="transmembrane region" description="Helical" evidence="1">
    <location>
        <begin position="138"/>
        <end position="159"/>
    </location>
</feature>
<name>K9XX61_STAC7</name>
<feature type="transmembrane region" description="Helical" evidence="1">
    <location>
        <begin position="374"/>
        <end position="393"/>
    </location>
</feature>
<dbReference type="AlphaFoldDB" id="K9XX61"/>
<keyword evidence="1" id="KW-1133">Transmembrane helix</keyword>
<feature type="transmembrane region" description="Helical" evidence="1">
    <location>
        <begin position="344"/>
        <end position="362"/>
    </location>
</feature>
<accession>K9XX61</accession>
<reference evidence="4" key="1">
    <citation type="journal article" date="2013" name="Proc. Natl. Acad. Sci. U.S.A.">
        <title>Improving the coverage of the cyanobacterial phylum using diversity-driven genome sequencing.</title>
        <authorList>
            <person name="Shih P.M."/>
            <person name="Wu D."/>
            <person name="Latifi A."/>
            <person name="Axen S.D."/>
            <person name="Fewer D.P."/>
            <person name="Talla E."/>
            <person name="Calteau A."/>
            <person name="Cai F."/>
            <person name="Tandeau de Marsac N."/>
            <person name="Rippka R."/>
            <person name="Herdman M."/>
            <person name="Sivonen K."/>
            <person name="Coursin T."/>
            <person name="Laurent T."/>
            <person name="Goodwin L."/>
            <person name="Nolan M."/>
            <person name="Davenport K.W."/>
            <person name="Han C.S."/>
            <person name="Rubin E.M."/>
            <person name="Eisen J.A."/>
            <person name="Woyke T."/>
            <person name="Gugger M."/>
            <person name="Kerfeld C.A."/>
        </authorList>
    </citation>
    <scope>NUCLEOTIDE SEQUENCE [LARGE SCALE GENOMIC DNA]</scope>
    <source>
        <strain evidence="4">ATCC 29371 / PCC 7437</strain>
    </source>
</reference>
<dbReference type="Proteomes" id="UP000010473">
    <property type="component" value="Chromosome"/>
</dbReference>
<gene>
    <name evidence="3" type="ordered locus">Sta7437_3178</name>
</gene>
<feature type="transmembrane region" description="Helical" evidence="1">
    <location>
        <begin position="239"/>
        <end position="258"/>
    </location>
</feature>
<dbReference type="eggNOG" id="ENOG502Z8Y1">
    <property type="taxonomic scope" value="Bacteria"/>
</dbReference>
<feature type="transmembrane region" description="Helical" evidence="1">
    <location>
        <begin position="166"/>
        <end position="188"/>
    </location>
</feature>
<feature type="transmembrane region" description="Helical" evidence="1">
    <location>
        <begin position="264"/>
        <end position="281"/>
    </location>
</feature>